<keyword evidence="3" id="KW-1185">Reference proteome</keyword>
<dbReference type="InterPro" id="IPR000182">
    <property type="entry name" value="GNAT_dom"/>
</dbReference>
<dbReference type="RefSeq" id="WP_208914191.1">
    <property type="nucleotide sequence ID" value="NZ_LT840184.1"/>
</dbReference>
<sequence>MSTHTGNVNAMRISLVPAKQKAVIEHLMQFYLYDFTQFLDVDVNDEGRFAPYPDLDDYWIKRETCYPYLITYHNKPAGFALVDRMDDPAEADFYLCEFFVMKKYRRSGLGTWASYQLFDLLRGRWKVTQISTNTPAQAFWRKTIGAYTGNRYEELVDPERGNPSQYFSSEINSLH</sequence>
<dbReference type="EMBL" id="LT840184">
    <property type="protein sequence ID" value="SMF86181.1"/>
    <property type="molecule type" value="Genomic_DNA"/>
</dbReference>
<reference evidence="2 3" key="1">
    <citation type="submission" date="2017-04" db="EMBL/GenBank/DDBJ databases">
        <authorList>
            <person name="Afonso C.L."/>
            <person name="Miller P.J."/>
            <person name="Scott M.A."/>
            <person name="Spackman E."/>
            <person name="Goraichik I."/>
            <person name="Dimitrov K.M."/>
            <person name="Suarez D.L."/>
            <person name="Swayne D.E."/>
        </authorList>
    </citation>
    <scope>NUCLEOTIDE SEQUENCE [LARGE SCALE GENOMIC DNA]</scope>
    <source>
        <strain evidence="2 3">N3/975</strain>
    </source>
</reference>
<dbReference type="CDD" id="cd04301">
    <property type="entry name" value="NAT_SF"/>
    <property type="match status" value="1"/>
</dbReference>
<organism evidence="2 3">
    <name type="scientific">Paenibacillus uliginis N3/975</name>
    <dbReference type="NCBI Taxonomy" id="1313296"/>
    <lineage>
        <taxon>Bacteria</taxon>
        <taxon>Bacillati</taxon>
        <taxon>Bacillota</taxon>
        <taxon>Bacilli</taxon>
        <taxon>Bacillales</taxon>
        <taxon>Paenibacillaceae</taxon>
        <taxon>Paenibacillus</taxon>
    </lineage>
</organism>
<dbReference type="PROSITE" id="PS51186">
    <property type="entry name" value="GNAT"/>
    <property type="match status" value="1"/>
</dbReference>
<gene>
    <name evidence="2" type="ORF">SAMN05661091_3322</name>
</gene>
<evidence type="ECO:0000313" key="2">
    <source>
        <dbReference type="EMBL" id="SMF86181.1"/>
    </source>
</evidence>
<accession>A0A1X7HHC4</accession>
<keyword evidence="2" id="KW-0808">Transferase</keyword>
<name>A0A1X7HHC4_9BACL</name>
<dbReference type="Gene3D" id="3.40.630.30">
    <property type="match status" value="1"/>
</dbReference>
<dbReference type="Pfam" id="PF00583">
    <property type="entry name" value="Acetyltransf_1"/>
    <property type="match status" value="1"/>
</dbReference>
<evidence type="ECO:0000259" key="1">
    <source>
        <dbReference type="PROSITE" id="PS51186"/>
    </source>
</evidence>
<feature type="domain" description="N-acetyltransferase" evidence="1">
    <location>
        <begin position="11"/>
        <end position="172"/>
    </location>
</feature>
<dbReference type="GO" id="GO:0016747">
    <property type="term" value="F:acyltransferase activity, transferring groups other than amino-acyl groups"/>
    <property type="evidence" value="ECO:0007669"/>
    <property type="project" value="InterPro"/>
</dbReference>
<proteinExistence type="predicted"/>
<dbReference type="Proteomes" id="UP000192940">
    <property type="component" value="Chromosome I"/>
</dbReference>
<dbReference type="AlphaFoldDB" id="A0A1X7HHC4"/>
<dbReference type="InterPro" id="IPR016181">
    <property type="entry name" value="Acyl_CoA_acyltransferase"/>
</dbReference>
<dbReference type="SUPFAM" id="SSF55729">
    <property type="entry name" value="Acyl-CoA N-acyltransferases (Nat)"/>
    <property type="match status" value="1"/>
</dbReference>
<protein>
    <submittedName>
        <fullName evidence="2">Predicted acetyltransferase</fullName>
    </submittedName>
</protein>
<dbReference type="STRING" id="1313296.SAMN05661091_3322"/>
<evidence type="ECO:0000313" key="3">
    <source>
        <dbReference type="Proteomes" id="UP000192940"/>
    </source>
</evidence>